<reference evidence="4 5" key="1">
    <citation type="journal article" date="2020" name="IScience">
        <title>Genome Sequencing of the Endangered Kingdonia uniflora (Circaeasteraceae, Ranunculales) Reveals Potential Mechanisms of Evolutionary Specialization.</title>
        <authorList>
            <person name="Sun Y."/>
            <person name="Deng T."/>
            <person name="Zhang A."/>
            <person name="Moore M.J."/>
            <person name="Landis J.B."/>
            <person name="Lin N."/>
            <person name="Zhang H."/>
            <person name="Zhang X."/>
            <person name="Huang J."/>
            <person name="Zhang X."/>
            <person name="Sun H."/>
            <person name="Wang H."/>
        </authorList>
    </citation>
    <scope>NUCLEOTIDE SEQUENCE [LARGE SCALE GENOMIC DNA]</scope>
    <source>
        <strain evidence="4">TB1705</strain>
        <tissue evidence="4">Leaf</tissue>
    </source>
</reference>
<feature type="region of interest" description="Disordered" evidence="3">
    <location>
        <begin position="51"/>
        <end position="91"/>
    </location>
</feature>
<keyword evidence="1" id="KW-0677">Repeat</keyword>
<dbReference type="Pfam" id="PF13041">
    <property type="entry name" value="PPR_2"/>
    <property type="match status" value="2"/>
</dbReference>
<dbReference type="GO" id="GO:0048316">
    <property type="term" value="P:seed development"/>
    <property type="evidence" value="ECO:0007669"/>
    <property type="project" value="UniProtKB-ARBA"/>
</dbReference>
<evidence type="ECO:0008006" key="6">
    <source>
        <dbReference type="Google" id="ProtNLM"/>
    </source>
</evidence>
<dbReference type="OrthoDB" id="185373at2759"/>
<name>A0A7J7P546_9MAGN</name>
<feature type="repeat" description="PPR" evidence="2">
    <location>
        <begin position="456"/>
        <end position="490"/>
    </location>
</feature>
<dbReference type="Gene3D" id="1.25.40.10">
    <property type="entry name" value="Tetratricopeptide repeat domain"/>
    <property type="match status" value="3"/>
</dbReference>
<evidence type="ECO:0000256" key="1">
    <source>
        <dbReference type="ARBA" id="ARBA00022737"/>
    </source>
</evidence>
<evidence type="ECO:0000256" key="3">
    <source>
        <dbReference type="SAM" id="MobiDB-lite"/>
    </source>
</evidence>
<dbReference type="NCBIfam" id="TIGR00756">
    <property type="entry name" value="PPR"/>
    <property type="match status" value="5"/>
</dbReference>
<sequence>MFFYRLLLQHHLKRSFTIPTTTTIALTATPNCAHCHTFAFSSAEEAAAERRRRKRRLRIEPPLSAIRRDSSPLNPRPRPDPNAPRLPDSTSALVGPRLNLHNRVQSHIRAGDLDEASAMARHAVFSSTRPTVFTCNAVIAAMHRKGRYDDAIALFRFFYNQSNIVPNIVSYNYLINVHCDANRVDVALDVCKHILDNAPFSLSPVTYRHLTKGLVDAGRISEAVDLLREMVNKNHAADSLVYDNIISGYLELGNEERANDLFEELRERCVVYDGVVNATFMEWFFKKGMDKEAMESYQGLLDRKFSMTPATGNVLLEVLLKYDKSLEATKLFEHMLDSHKPPNILAVNSSTYNIMVNECFRLGNISDAISTFRKVGTGPGAKPFMMDAAGYNNIIGKFCENGMLKEAEKFFAEMPTRQATPDTYKFFVDAYLKEERIEDVLLLFNKMVFESGVKASAALYNKIFDALLNNGKLEEVADIMGRMGEMEVKPNQSTYELVITGLCKEGRLDHVWNLLCQMVKHRILVSPALRGTVDEAFGKERRIEEIEKLLGRSYDGRVGNFTHQQKGPEKVAAY</sequence>
<comment type="caution">
    <text evidence="4">The sequence shown here is derived from an EMBL/GenBank/DDBJ whole genome shotgun (WGS) entry which is preliminary data.</text>
</comment>
<evidence type="ECO:0000256" key="2">
    <source>
        <dbReference type="PROSITE-ProRule" id="PRU00708"/>
    </source>
</evidence>
<dbReference type="InterPro" id="IPR002885">
    <property type="entry name" value="PPR_rpt"/>
</dbReference>
<dbReference type="InterPro" id="IPR052308">
    <property type="entry name" value="PPR_domain-containing"/>
</dbReference>
<accession>A0A7J7P546</accession>
<dbReference type="AlphaFoldDB" id="A0A7J7P546"/>
<feature type="compositionally biased region" description="Pro residues" evidence="3">
    <location>
        <begin position="74"/>
        <end position="84"/>
    </location>
</feature>
<dbReference type="Pfam" id="PF12854">
    <property type="entry name" value="PPR_1"/>
    <property type="match status" value="1"/>
</dbReference>
<dbReference type="Pfam" id="PF01535">
    <property type="entry name" value="PPR"/>
    <property type="match status" value="4"/>
</dbReference>
<gene>
    <name evidence="4" type="ORF">GIB67_006221</name>
</gene>
<dbReference type="PANTHER" id="PTHR47937:SF2">
    <property type="entry name" value="PENTATRICOPEPTIDE (PPR) REPEAT-CONTAINING PROTEIN, PF01535'-RELATED"/>
    <property type="match status" value="1"/>
</dbReference>
<dbReference type="EMBL" id="JACGCM010000252">
    <property type="protein sequence ID" value="KAF6174569.1"/>
    <property type="molecule type" value="Genomic_DNA"/>
</dbReference>
<evidence type="ECO:0000313" key="4">
    <source>
        <dbReference type="EMBL" id="KAF6174569.1"/>
    </source>
</evidence>
<dbReference type="FunFam" id="1.25.40.10:FF:000922">
    <property type="entry name" value="Pentatricopeptide repeat-containing protein"/>
    <property type="match status" value="1"/>
</dbReference>
<evidence type="ECO:0000313" key="5">
    <source>
        <dbReference type="Proteomes" id="UP000541444"/>
    </source>
</evidence>
<dbReference type="PROSITE" id="PS51375">
    <property type="entry name" value="PPR"/>
    <property type="match status" value="5"/>
</dbReference>
<dbReference type="PANTHER" id="PTHR47937">
    <property type="entry name" value="PLASTID TRANSCRIPTIONALLY ACTIVE CHROMOSOME 2-LIKE PROTEIN"/>
    <property type="match status" value="1"/>
</dbReference>
<protein>
    <recommendedName>
        <fullName evidence="6">Pentatricopeptide repeat-containing protein</fullName>
    </recommendedName>
</protein>
<dbReference type="Proteomes" id="UP000541444">
    <property type="component" value="Unassembled WGS sequence"/>
</dbReference>
<proteinExistence type="predicted"/>
<feature type="repeat" description="PPR" evidence="2">
    <location>
        <begin position="203"/>
        <end position="237"/>
    </location>
</feature>
<dbReference type="SUPFAM" id="SSF48452">
    <property type="entry name" value="TPR-like"/>
    <property type="match status" value="1"/>
</dbReference>
<feature type="repeat" description="PPR" evidence="2">
    <location>
        <begin position="238"/>
        <end position="272"/>
    </location>
</feature>
<feature type="repeat" description="PPR" evidence="2">
    <location>
        <begin position="491"/>
        <end position="525"/>
    </location>
</feature>
<dbReference type="InterPro" id="IPR011990">
    <property type="entry name" value="TPR-like_helical_dom_sf"/>
</dbReference>
<organism evidence="4 5">
    <name type="scientific">Kingdonia uniflora</name>
    <dbReference type="NCBI Taxonomy" id="39325"/>
    <lineage>
        <taxon>Eukaryota</taxon>
        <taxon>Viridiplantae</taxon>
        <taxon>Streptophyta</taxon>
        <taxon>Embryophyta</taxon>
        <taxon>Tracheophyta</taxon>
        <taxon>Spermatophyta</taxon>
        <taxon>Magnoliopsida</taxon>
        <taxon>Ranunculales</taxon>
        <taxon>Circaeasteraceae</taxon>
        <taxon>Kingdonia</taxon>
    </lineage>
</organism>
<feature type="repeat" description="PPR" evidence="2">
    <location>
        <begin position="387"/>
        <end position="421"/>
    </location>
</feature>
<keyword evidence="5" id="KW-1185">Reference proteome</keyword>